<gene>
    <name evidence="1" type="ORF">ACD_2C00130G0011</name>
</gene>
<comment type="caution">
    <text evidence="1">The sequence shown here is derived from an EMBL/GenBank/DDBJ whole genome shotgun (WGS) entry which is preliminary data.</text>
</comment>
<dbReference type="SUPFAM" id="SSF46785">
    <property type="entry name" value="Winged helix' DNA-binding domain"/>
    <property type="match status" value="1"/>
</dbReference>
<name>K2H1H0_9BACT</name>
<sequence length="122" mass="14051">MLKISAQSEYALILIRYLLKSTVSQKISDISAKTTIKEPMLRKIVNKLENKQILSSIKWRNWWILLKQREISVYEALDAMWEDLNVAICSGKKCSKNDSCGIAPIISNLQRWLDAVLKITKI</sequence>
<evidence type="ECO:0000313" key="1">
    <source>
        <dbReference type="EMBL" id="EKE29660.1"/>
    </source>
</evidence>
<dbReference type="AlphaFoldDB" id="K2H1H0"/>
<proteinExistence type="predicted"/>
<dbReference type="EMBL" id="AMFJ01000130">
    <property type="protein sequence ID" value="EKE29660.1"/>
    <property type="molecule type" value="Genomic_DNA"/>
</dbReference>
<dbReference type="Gene3D" id="1.10.10.10">
    <property type="entry name" value="Winged helix-like DNA-binding domain superfamily/Winged helix DNA-binding domain"/>
    <property type="match status" value="1"/>
</dbReference>
<evidence type="ECO:0008006" key="2">
    <source>
        <dbReference type="Google" id="ProtNLM"/>
    </source>
</evidence>
<dbReference type="InterPro" id="IPR036390">
    <property type="entry name" value="WH_DNA-bd_sf"/>
</dbReference>
<dbReference type="InterPro" id="IPR000944">
    <property type="entry name" value="Tscrpt_reg_Rrf2"/>
</dbReference>
<dbReference type="PROSITE" id="PS51197">
    <property type="entry name" value="HTH_RRF2_2"/>
    <property type="match status" value="1"/>
</dbReference>
<reference evidence="1" key="1">
    <citation type="journal article" date="2012" name="Science">
        <title>Fermentation, hydrogen, and sulfur metabolism in multiple uncultivated bacterial phyla.</title>
        <authorList>
            <person name="Wrighton K.C."/>
            <person name="Thomas B.C."/>
            <person name="Sharon I."/>
            <person name="Miller C.S."/>
            <person name="Castelle C.J."/>
            <person name="VerBerkmoes N.C."/>
            <person name="Wilkins M.J."/>
            <person name="Hettich R.L."/>
            <person name="Lipton M.S."/>
            <person name="Williams K.H."/>
            <person name="Long P.E."/>
            <person name="Banfield J.F."/>
        </authorList>
    </citation>
    <scope>NUCLEOTIDE SEQUENCE [LARGE SCALE GENOMIC DNA]</scope>
</reference>
<protein>
    <recommendedName>
        <fullName evidence="2">Rrf2 family transcriptional regulator</fullName>
    </recommendedName>
</protein>
<accession>K2H1H0</accession>
<organism evidence="1">
    <name type="scientific">uncultured bacterium</name>
    <name type="common">gcode 4</name>
    <dbReference type="NCBI Taxonomy" id="1234023"/>
    <lineage>
        <taxon>Bacteria</taxon>
        <taxon>environmental samples</taxon>
    </lineage>
</organism>
<dbReference type="Pfam" id="PF02082">
    <property type="entry name" value="Rrf2"/>
    <property type="match status" value="1"/>
</dbReference>
<dbReference type="InterPro" id="IPR036388">
    <property type="entry name" value="WH-like_DNA-bd_sf"/>
</dbReference>